<keyword evidence="4 13" id="KW-0812">Transmembrane</keyword>
<evidence type="ECO:0000256" key="12">
    <source>
        <dbReference type="ARBA" id="ARBA00037847"/>
    </source>
</evidence>
<feature type="coiled-coil region" evidence="15">
    <location>
        <begin position="48"/>
        <end position="98"/>
    </location>
</feature>
<dbReference type="HAMAP" id="MF_01398">
    <property type="entry name" value="ATP_synth_b_bprime"/>
    <property type="match status" value="1"/>
</dbReference>
<evidence type="ECO:0000256" key="4">
    <source>
        <dbReference type="ARBA" id="ARBA00022692"/>
    </source>
</evidence>
<evidence type="ECO:0000256" key="15">
    <source>
        <dbReference type="SAM" id="Coils"/>
    </source>
</evidence>
<keyword evidence="9 13" id="KW-0066">ATP synthesis</keyword>
<dbReference type="GO" id="GO:0046961">
    <property type="term" value="F:proton-transporting ATPase activity, rotational mechanism"/>
    <property type="evidence" value="ECO:0007669"/>
    <property type="project" value="TreeGrafter"/>
</dbReference>
<evidence type="ECO:0000256" key="11">
    <source>
        <dbReference type="ARBA" id="ARBA00025614"/>
    </source>
</evidence>
<dbReference type="GO" id="GO:0045259">
    <property type="term" value="C:proton-transporting ATP synthase complex"/>
    <property type="evidence" value="ECO:0007669"/>
    <property type="project" value="UniProtKB-KW"/>
</dbReference>
<dbReference type="GO" id="GO:0012505">
    <property type="term" value="C:endomembrane system"/>
    <property type="evidence" value="ECO:0007669"/>
    <property type="project" value="UniProtKB-SubCell"/>
</dbReference>
<evidence type="ECO:0000256" key="9">
    <source>
        <dbReference type="ARBA" id="ARBA00023310"/>
    </source>
</evidence>
<proteinExistence type="inferred from homology"/>
<keyword evidence="15" id="KW-0175">Coiled coil</keyword>
<evidence type="ECO:0000313" key="17">
    <source>
        <dbReference type="Proteomes" id="UP000515861"/>
    </source>
</evidence>
<evidence type="ECO:0000256" key="3">
    <source>
        <dbReference type="ARBA" id="ARBA00022547"/>
    </source>
</evidence>
<keyword evidence="3 13" id="KW-0138">CF(0)</keyword>
<evidence type="ECO:0000256" key="1">
    <source>
        <dbReference type="ARBA" id="ARBA00005513"/>
    </source>
</evidence>
<dbReference type="CDD" id="cd06503">
    <property type="entry name" value="ATP-synt_Fo_b"/>
    <property type="match status" value="1"/>
</dbReference>
<dbReference type="EMBL" id="CP060697">
    <property type="protein sequence ID" value="QNM83529.1"/>
    <property type="molecule type" value="Genomic_DNA"/>
</dbReference>
<evidence type="ECO:0000256" key="6">
    <source>
        <dbReference type="ARBA" id="ARBA00022989"/>
    </source>
</evidence>
<evidence type="ECO:0000313" key="16">
    <source>
        <dbReference type="EMBL" id="QNM83529.1"/>
    </source>
</evidence>
<keyword evidence="7 13" id="KW-0406">Ion transport</keyword>
<evidence type="ECO:0000256" key="8">
    <source>
        <dbReference type="ARBA" id="ARBA00023136"/>
    </source>
</evidence>
<comment type="similarity">
    <text evidence="1 13 14">Belongs to the ATPase B chain family.</text>
</comment>
<keyword evidence="13" id="KW-1003">Cell membrane</keyword>
<dbReference type="PANTHER" id="PTHR33445">
    <property type="entry name" value="ATP SYNTHASE SUBUNIT B', CHLOROPLASTIC"/>
    <property type="match status" value="1"/>
</dbReference>
<dbReference type="KEGG" id="ssau:H8M03_04145"/>
<dbReference type="GO" id="GO:0046933">
    <property type="term" value="F:proton-transporting ATP synthase activity, rotational mechanism"/>
    <property type="evidence" value="ECO:0007669"/>
    <property type="project" value="UniProtKB-UniRule"/>
</dbReference>
<comment type="function">
    <text evidence="10 13">F(1)F(0) ATP synthase produces ATP from ADP in the presence of a proton or sodium gradient. F-type ATPases consist of two structural domains, F(1) containing the extramembraneous catalytic core and F(0) containing the membrane proton channel, linked together by a central stalk and a peripheral stalk. During catalysis, ATP synthesis in the catalytic domain of F(1) is coupled via a rotary mechanism of the central stalk subunits to proton translocation.</text>
</comment>
<dbReference type="GO" id="GO:0005886">
    <property type="term" value="C:plasma membrane"/>
    <property type="evidence" value="ECO:0007669"/>
    <property type="project" value="UniProtKB-SubCell"/>
</dbReference>
<reference evidence="16 17" key="1">
    <citation type="submission" date="2020-08" db="EMBL/GenBank/DDBJ databases">
        <title>Sphingomonas sp. sand1-3 16S ribosomal RNA gene Genome sequencing and assembly.</title>
        <authorList>
            <person name="Kang M."/>
        </authorList>
    </citation>
    <scope>NUCLEOTIDE SEQUENCE [LARGE SCALE GENOMIC DNA]</scope>
    <source>
        <strain evidence="17">sand1-3</strain>
    </source>
</reference>
<dbReference type="AlphaFoldDB" id="A0A7G9L4I0"/>
<dbReference type="InterPro" id="IPR002146">
    <property type="entry name" value="ATP_synth_b/b'su_bac/chlpt"/>
</dbReference>
<comment type="function">
    <text evidence="11">Component of the F(0) channel, it forms part of the peripheral stalk, linking F(1) to F(0). The b'-subunit is a diverged and duplicated form of b found in plants and photosynthetic bacteria.</text>
</comment>
<keyword evidence="6 13" id="KW-1133">Transmembrane helix</keyword>
<gene>
    <name evidence="13" type="primary">atpF</name>
    <name evidence="16" type="ORF">H8M03_04145</name>
</gene>
<keyword evidence="17" id="KW-1185">Reference proteome</keyword>
<dbReference type="RefSeq" id="WP_187480484.1">
    <property type="nucleotide sequence ID" value="NZ_CP060697.1"/>
</dbReference>
<feature type="transmembrane region" description="Helical" evidence="13">
    <location>
        <begin position="15"/>
        <end position="34"/>
    </location>
</feature>
<evidence type="ECO:0000256" key="2">
    <source>
        <dbReference type="ARBA" id="ARBA00022448"/>
    </source>
</evidence>
<dbReference type="Proteomes" id="UP000515861">
    <property type="component" value="Chromosome"/>
</dbReference>
<dbReference type="InterPro" id="IPR050059">
    <property type="entry name" value="ATP_synthase_B_chain"/>
</dbReference>
<keyword evidence="8 13" id="KW-0472">Membrane</keyword>
<comment type="subcellular location">
    <subcellularLocation>
        <location evidence="13">Cell membrane</location>
        <topology evidence="13">Single-pass membrane protein</topology>
    </subcellularLocation>
    <subcellularLocation>
        <location evidence="12">Endomembrane system</location>
        <topology evidence="12">Single-pass membrane protein</topology>
    </subcellularLocation>
</comment>
<accession>A0A7G9L4I0</accession>
<dbReference type="PANTHER" id="PTHR33445:SF1">
    <property type="entry name" value="ATP SYNTHASE SUBUNIT B"/>
    <property type="match status" value="1"/>
</dbReference>
<keyword evidence="5 13" id="KW-0375">Hydrogen ion transport</keyword>
<sequence>MPQITQLPVIFWSQLFWLLLIFGALFFVIGRGMVPKILGTVEHRDRKISDDLEQAQKARDEAESTEAEYRERIEASRAEAMKLALAAKQDGAREAEERNRAVDADLATKADAAEAKIRQAVDKAMAEIDAVAAEATRQMVVKLTGKDVREDEARKAVEAVTNG</sequence>
<name>A0A7G9L4I0_9SPHN</name>
<evidence type="ECO:0000256" key="13">
    <source>
        <dbReference type="HAMAP-Rule" id="MF_01398"/>
    </source>
</evidence>
<dbReference type="Pfam" id="PF00430">
    <property type="entry name" value="ATP-synt_B"/>
    <property type="match status" value="1"/>
</dbReference>
<keyword evidence="2 13" id="KW-0813">Transport</keyword>
<evidence type="ECO:0000256" key="10">
    <source>
        <dbReference type="ARBA" id="ARBA00025198"/>
    </source>
</evidence>
<organism evidence="16 17">
    <name type="scientific">Sphingomonas sabuli</name>
    <dbReference type="NCBI Taxonomy" id="2764186"/>
    <lineage>
        <taxon>Bacteria</taxon>
        <taxon>Pseudomonadati</taxon>
        <taxon>Pseudomonadota</taxon>
        <taxon>Alphaproteobacteria</taxon>
        <taxon>Sphingomonadales</taxon>
        <taxon>Sphingomonadaceae</taxon>
        <taxon>Sphingomonas</taxon>
    </lineage>
</organism>
<protein>
    <recommendedName>
        <fullName evidence="13">ATP synthase subunit b</fullName>
    </recommendedName>
    <alternativeName>
        <fullName evidence="13">ATP synthase F(0) sector subunit b</fullName>
    </alternativeName>
    <alternativeName>
        <fullName evidence="13">ATPase subunit I</fullName>
    </alternativeName>
    <alternativeName>
        <fullName evidence="13">F-type ATPase subunit b</fullName>
        <shortName evidence="13">F-ATPase subunit b</shortName>
    </alternativeName>
</protein>
<evidence type="ECO:0000256" key="5">
    <source>
        <dbReference type="ARBA" id="ARBA00022781"/>
    </source>
</evidence>
<evidence type="ECO:0000256" key="7">
    <source>
        <dbReference type="ARBA" id="ARBA00023065"/>
    </source>
</evidence>
<evidence type="ECO:0000256" key="14">
    <source>
        <dbReference type="RuleBase" id="RU003848"/>
    </source>
</evidence>
<comment type="subunit">
    <text evidence="13">F-type ATPases have 2 components, F(1) - the catalytic core - and F(0) - the membrane proton channel. F(1) has five subunits: alpha(3), beta(3), gamma(1), delta(1), epsilon(1). F(0) has three main subunits: a(1), b(2) and c(10-14). The alpha and beta chains form an alternating ring which encloses part of the gamma chain. F(1) is attached to F(0) by a central stalk formed by the gamma and epsilon chains, while a peripheral stalk is formed by the delta and b chains.</text>
</comment>